<reference evidence="2 3" key="1">
    <citation type="submission" date="2024-06" db="EMBL/GenBank/DDBJ databases">
        <authorList>
            <person name="Kraege A."/>
            <person name="Thomma B."/>
        </authorList>
    </citation>
    <scope>NUCLEOTIDE SEQUENCE [LARGE SCALE GENOMIC DNA]</scope>
</reference>
<dbReference type="PROSITE" id="PS50053">
    <property type="entry name" value="UBIQUITIN_2"/>
    <property type="match status" value="1"/>
</dbReference>
<evidence type="ECO:0000313" key="2">
    <source>
        <dbReference type="EMBL" id="CAL5228706.1"/>
    </source>
</evidence>
<sequence length="107" mass="12185">METKTDMEPDIHLTVQPTMTVSEVQKEVEKRMGWLPTSQLKRMEGFKDPWESAVFKGRLLAPDKALQDSGIASGDMIITVRRVLVPEGWKIVKEGEDSDYTSSDEDW</sequence>
<proteinExistence type="predicted"/>
<comment type="caution">
    <text evidence="2">The sequence shown here is derived from an EMBL/GenBank/DDBJ whole genome shotgun (WGS) entry which is preliminary data.</text>
</comment>
<feature type="domain" description="Ubiquitin-like" evidence="1">
    <location>
        <begin position="1"/>
        <end position="82"/>
    </location>
</feature>
<organism evidence="2 3">
    <name type="scientific">Coccomyxa viridis</name>
    <dbReference type="NCBI Taxonomy" id="1274662"/>
    <lineage>
        <taxon>Eukaryota</taxon>
        <taxon>Viridiplantae</taxon>
        <taxon>Chlorophyta</taxon>
        <taxon>core chlorophytes</taxon>
        <taxon>Trebouxiophyceae</taxon>
        <taxon>Trebouxiophyceae incertae sedis</taxon>
        <taxon>Coccomyxaceae</taxon>
        <taxon>Coccomyxa</taxon>
    </lineage>
</organism>
<gene>
    <name evidence="2" type="primary">g11887</name>
    <name evidence="2" type="ORF">VP750_LOCUS10612</name>
</gene>
<dbReference type="Proteomes" id="UP001497392">
    <property type="component" value="Unassembled WGS sequence"/>
</dbReference>
<protein>
    <submittedName>
        <fullName evidence="2">G11887 protein</fullName>
    </submittedName>
</protein>
<name>A0ABP1G917_9CHLO</name>
<keyword evidence="3" id="KW-1185">Reference proteome</keyword>
<dbReference type="InterPro" id="IPR029071">
    <property type="entry name" value="Ubiquitin-like_domsf"/>
</dbReference>
<dbReference type="EMBL" id="CAXHTA020000019">
    <property type="protein sequence ID" value="CAL5228706.1"/>
    <property type="molecule type" value="Genomic_DNA"/>
</dbReference>
<dbReference type="CDD" id="cd17039">
    <property type="entry name" value="Ubl_ubiquitin_like"/>
    <property type="match status" value="1"/>
</dbReference>
<accession>A0ABP1G917</accession>
<evidence type="ECO:0000259" key="1">
    <source>
        <dbReference type="PROSITE" id="PS50053"/>
    </source>
</evidence>
<evidence type="ECO:0000313" key="3">
    <source>
        <dbReference type="Proteomes" id="UP001497392"/>
    </source>
</evidence>
<dbReference type="SUPFAM" id="SSF54236">
    <property type="entry name" value="Ubiquitin-like"/>
    <property type="match status" value="1"/>
</dbReference>
<dbReference type="InterPro" id="IPR000626">
    <property type="entry name" value="Ubiquitin-like_dom"/>
</dbReference>
<dbReference type="Gene3D" id="3.10.20.90">
    <property type="entry name" value="Phosphatidylinositol 3-kinase Catalytic Subunit, Chain A, domain 1"/>
    <property type="match status" value="1"/>
</dbReference>